<gene>
    <name evidence="10" type="primary">ORF16</name>
</gene>
<dbReference type="GO" id="GO:0042025">
    <property type="term" value="C:host cell nucleus"/>
    <property type="evidence" value="ECO:0007669"/>
    <property type="project" value="UniProtKB-SubCell"/>
</dbReference>
<evidence type="ECO:0000256" key="1">
    <source>
        <dbReference type="ARBA" id="ARBA00004147"/>
    </source>
</evidence>
<dbReference type="InterPro" id="IPR003202">
    <property type="entry name" value="Herpes_UL42"/>
</dbReference>
<keyword evidence="5" id="KW-0235">DNA replication</keyword>
<evidence type="ECO:0000256" key="2">
    <source>
        <dbReference type="ARBA" id="ARBA00008362"/>
    </source>
</evidence>
<evidence type="ECO:0000256" key="4">
    <source>
        <dbReference type="ARBA" id="ARBA00022562"/>
    </source>
</evidence>
<evidence type="ECO:0000256" key="6">
    <source>
        <dbReference type="ARBA" id="ARBA00023125"/>
    </source>
</evidence>
<dbReference type="Pfam" id="PF02282">
    <property type="entry name" value="Herpes_UL42"/>
    <property type="match status" value="2"/>
</dbReference>
<evidence type="ECO:0000256" key="9">
    <source>
        <dbReference type="ARBA" id="ARBA00032287"/>
    </source>
</evidence>
<dbReference type="SUPFAM" id="SSF55979">
    <property type="entry name" value="DNA clamp"/>
    <property type="match status" value="2"/>
</dbReference>
<evidence type="ECO:0000313" key="10">
    <source>
        <dbReference type="EMBL" id="AKG57979.1"/>
    </source>
</evidence>
<dbReference type="GO" id="GO:0003677">
    <property type="term" value="F:DNA binding"/>
    <property type="evidence" value="ECO:0007669"/>
    <property type="project" value="UniProtKB-KW"/>
</dbReference>
<accession>A0A0F7CW46</accession>
<name>A0A0F7CW46_HHV3</name>
<dbReference type="Gene3D" id="3.70.10.10">
    <property type="match status" value="1"/>
</dbReference>
<proteinExistence type="inferred from homology"/>
<comment type="subcellular location">
    <subcellularLocation>
        <location evidence="1">Host nucleus</location>
    </subcellularLocation>
</comment>
<organism evidence="10">
    <name type="scientific">Human herpesvirus 3</name>
    <name type="common">HHV-3</name>
    <name type="synonym">Varicella-zoster virus</name>
    <dbReference type="NCBI Taxonomy" id="10335"/>
    <lineage>
        <taxon>Viruses</taxon>
        <taxon>Duplodnaviria</taxon>
        <taxon>Heunggongvirae</taxon>
        <taxon>Peploviricota</taxon>
        <taxon>Herviviricetes</taxon>
        <taxon>Herpesvirales</taxon>
        <taxon>Orthoherpesviridae</taxon>
        <taxon>Alphaherpesvirinae</taxon>
        <taxon>Varicellovirus</taxon>
        <taxon>Varicellovirus humanalpha3</taxon>
    </lineage>
</organism>
<organismHost>
    <name type="scientific">Homo sapiens</name>
    <name type="common">Human</name>
    <dbReference type="NCBI Taxonomy" id="9606"/>
</organismHost>
<reference evidence="10" key="1">
    <citation type="journal article" date="2015" name="J. Virol.">
        <title>Recombination of Globally Circulating Varicella-Zoster Virus.</title>
        <authorList>
            <person name="Norberg P."/>
            <person name="Depledge D.P."/>
            <person name="Kundu S."/>
            <person name="Atkinson C."/>
            <person name="Brown J."/>
            <person name="Haque T."/>
            <person name="Hussaini Y."/>
            <person name="MacMahon E."/>
            <person name="Molyneaux P."/>
            <person name="Papaevangelou V."/>
            <person name="Sengupta N."/>
            <person name="Koay E.S."/>
            <person name="Tang J.W."/>
            <person name="Underhill G.S."/>
            <person name="Grahn A."/>
            <person name="Studahl M."/>
            <person name="Breuer J."/>
            <person name="Bergstrom T."/>
        </authorList>
    </citation>
    <scope>NUCLEOTIDE SEQUENCE</scope>
    <source>
        <strain evidence="10">Var/Cli/Ves/GER/31/2005</strain>
    </source>
</reference>
<evidence type="ECO:0000256" key="7">
    <source>
        <dbReference type="ARBA" id="ARBA00024645"/>
    </source>
</evidence>
<keyword evidence="6" id="KW-0238">DNA-binding</keyword>
<dbReference type="EMBL" id="KP771915">
    <property type="protein sequence ID" value="AKG57979.1"/>
    <property type="molecule type" value="Genomic_DNA"/>
</dbReference>
<evidence type="ECO:0000256" key="5">
    <source>
        <dbReference type="ARBA" id="ARBA00022705"/>
    </source>
</evidence>
<dbReference type="GO" id="GO:0006260">
    <property type="term" value="P:DNA replication"/>
    <property type="evidence" value="ECO:0007669"/>
    <property type="project" value="UniProtKB-KW"/>
</dbReference>
<evidence type="ECO:0000256" key="8">
    <source>
        <dbReference type="ARBA" id="ARBA00025824"/>
    </source>
</evidence>
<sequence>MDLRSRTDDALDMELHAGFDAPEIARAVLTEKTLTGLISSISPLVNRLRDSILIFSDEGLIIHCSLETEQLYIPIPANMFDQYNWTGPRMVVLAATEGRSSLIDAFRHTKDPSTPTRLYFKFTGQPPERSIIQTMVWQRPGDCGPDDQVQCYKQVVKRELACYTMMFPNLTPDISICLKRDQFTRLQRLLKTFGFTTCFILTATDMYIQTAGGGFISFNVSLDINGSKPTPYNLIRSITNSKRILNNVVYGSGSMREFGVLLETHSGFRSAVQNLKLTRDETCYINFYLALTNSPMVGLYIQRSAPVHSFFYATFLSPKDLKEKLTSMQLFANMESVKDEPPLKKRRNLLTKRNEKNTGNKMGEKLPETTWQEGIGIREYCVAPPVDPAGTLDYSELSRESDVICTVK</sequence>
<keyword evidence="4" id="KW-1048">Host nucleus</keyword>
<protein>
    <recommendedName>
        <fullName evidence="3">DNA polymerase processivity factor</fullName>
    </recommendedName>
    <alternativeName>
        <fullName evidence="9">Polymerase accessory protein</fullName>
    </alternativeName>
</protein>
<comment type="subunit">
    <text evidence="8">Interacts with the DNA polymerase catalytic subunit. Interacts with the origin-binding protein.</text>
</comment>
<evidence type="ECO:0000256" key="3">
    <source>
        <dbReference type="ARBA" id="ARBA00015068"/>
    </source>
</evidence>
<comment type="similarity">
    <text evidence="2">Belongs to the herpesviridae DNA polymerase processivity factor family.</text>
</comment>
<dbReference type="InterPro" id="IPR046938">
    <property type="entry name" value="DNA_clamp_sf"/>
</dbReference>
<comment type="function">
    <text evidence="7">Plays an essential role in viral DNA replication by acting as the polymerase accessory subunit. Associates with the viral polymerase to increase its processivity and forms high-affinity direct interactions with DNA. Facilitates the origin-binding protein loading onto DNA thus increasing its ability to assemble into a functional complex capable of unwinding duplex DNA.</text>
</comment>